<comment type="caution">
    <text evidence="1">The sequence shown here is derived from an EMBL/GenBank/DDBJ whole genome shotgun (WGS) entry which is preliminary data.</text>
</comment>
<dbReference type="EMBL" id="MU826906">
    <property type="protein sequence ID" value="KAJ7369569.1"/>
    <property type="molecule type" value="Genomic_DNA"/>
</dbReference>
<sequence>DARGSWTPKSNNVHDYATKNRIRLQNSRKLDCPATMQIRCIKVYNEYFIDKAMCPTENSMAMARRAVLKQMNEKSKSDPEFNFRISTRFYVKIPLSSAHFNHPVSESSTIGQYVDRRIVEKIYELVNRNITNISELKGFLTSTLTMSYARRKTTKENE</sequence>
<evidence type="ECO:0000313" key="1">
    <source>
        <dbReference type="EMBL" id="KAJ7369569.1"/>
    </source>
</evidence>
<reference evidence="1" key="1">
    <citation type="submission" date="2023-01" db="EMBL/GenBank/DDBJ databases">
        <title>Genome assembly of the deep-sea coral Lophelia pertusa.</title>
        <authorList>
            <person name="Herrera S."/>
            <person name="Cordes E."/>
        </authorList>
    </citation>
    <scope>NUCLEOTIDE SEQUENCE</scope>
    <source>
        <strain evidence="1">USNM1676648</strain>
        <tissue evidence="1">Polyp</tissue>
    </source>
</reference>
<proteinExistence type="predicted"/>
<evidence type="ECO:0000313" key="2">
    <source>
        <dbReference type="Proteomes" id="UP001163046"/>
    </source>
</evidence>
<dbReference type="OrthoDB" id="5981231at2759"/>
<dbReference type="Pfam" id="PF15299">
    <property type="entry name" value="ALS2CR8"/>
    <property type="match status" value="1"/>
</dbReference>
<feature type="non-terminal residue" evidence="1">
    <location>
        <position position="1"/>
    </location>
</feature>
<dbReference type="Proteomes" id="UP001163046">
    <property type="component" value="Unassembled WGS sequence"/>
</dbReference>
<organism evidence="1 2">
    <name type="scientific">Desmophyllum pertusum</name>
    <dbReference type="NCBI Taxonomy" id="174260"/>
    <lineage>
        <taxon>Eukaryota</taxon>
        <taxon>Metazoa</taxon>
        <taxon>Cnidaria</taxon>
        <taxon>Anthozoa</taxon>
        <taxon>Hexacorallia</taxon>
        <taxon>Scleractinia</taxon>
        <taxon>Caryophylliina</taxon>
        <taxon>Caryophylliidae</taxon>
        <taxon>Desmophyllum</taxon>
    </lineage>
</organism>
<name>A0A9X0CQ97_9CNID</name>
<protein>
    <submittedName>
        <fullName evidence="1">Uncharacterized protein</fullName>
    </submittedName>
</protein>
<dbReference type="PANTHER" id="PTHR47456:SF1">
    <property type="entry name" value="PHD-TYPE DOMAIN-CONTAINING PROTEIN"/>
    <property type="match status" value="1"/>
</dbReference>
<dbReference type="AlphaFoldDB" id="A0A9X0CQ97"/>
<dbReference type="PANTHER" id="PTHR47456">
    <property type="entry name" value="PHD-TYPE DOMAIN-CONTAINING PROTEIN"/>
    <property type="match status" value="1"/>
</dbReference>
<dbReference type="GO" id="GO:0003700">
    <property type="term" value="F:DNA-binding transcription factor activity"/>
    <property type="evidence" value="ECO:0007669"/>
    <property type="project" value="InterPro"/>
</dbReference>
<accession>A0A9X0CQ97</accession>
<gene>
    <name evidence="1" type="ORF">OS493_037959</name>
</gene>
<keyword evidence="2" id="KW-1185">Reference proteome</keyword>
<dbReference type="InterPro" id="IPR029309">
    <property type="entry name" value="CaRF"/>
</dbReference>